<name>A0A4R1QS62_HYDET</name>
<keyword evidence="1 2" id="KW-0690">Ribosome biogenesis</keyword>
<dbReference type="PANTHER" id="PTHR33515:SF1">
    <property type="entry name" value="RIBOSOME-BINDING FACTOR A, CHLOROPLASTIC-RELATED"/>
    <property type="match status" value="1"/>
</dbReference>
<evidence type="ECO:0000256" key="2">
    <source>
        <dbReference type="HAMAP-Rule" id="MF_00003"/>
    </source>
</evidence>
<evidence type="ECO:0000256" key="1">
    <source>
        <dbReference type="ARBA" id="ARBA00022517"/>
    </source>
</evidence>
<dbReference type="Pfam" id="PF02033">
    <property type="entry name" value="RBFA"/>
    <property type="match status" value="1"/>
</dbReference>
<evidence type="ECO:0000313" key="4">
    <source>
        <dbReference type="Proteomes" id="UP000295008"/>
    </source>
</evidence>
<gene>
    <name evidence="2" type="primary">rbfA</name>
    <name evidence="3" type="ORF">EDC14_105325</name>
</gene>
<dbReference type="PANTHER" id="PTHR33515">
    <property type="entry name" value="RIBOSOME-BINDING FACTOR A, CHLOROPLASTIC-RELATED"/>
    <property type="match status" value="1"/>
</dbReference>
<dbReference type="GO" id="GO:0043024">
    <property type="term" value="F:ribosomal small subunit binding"/>
    <property type="evidence" value="ECO:0007669"/>
    <property type="project" value="TreeGrafter"/>
</dbReference>
<dbReference type="SUPFAM" id="SSF89919">
    <property type="entry name" value="Ribosome-binding factor A, RbfA"/>
    <property type="match status" value="1"/>
</dbReference>
<comment type="subcellular location">
    <subcellularLocation>
        <location evidence="2">Cytoplasm</location>
    </subcellularLocation>
</comment>
<dbReference type="RefSeq" id="WP_132017574.1">
    <property type="nucleotide sequence ID" value="NZ_SLUN01000053.1"/>
</dbReference>
<dbReference type="InterPro" id="IPR015946">
    <property type="entry name" value="KH_dom-like_a/b"/>
</dbReference>
<protein>
    <recommendedName>
        <fullName evidence="2">Ribosome-binding factor A</fullName>
    </recommendedName>
</protein>
<reference evidence="3 4" key="1">
    <citation type="submission" date="2019-03" db="EMBL/GenBank/DDBJ databases">
        <title>Genomic Encyclopedia of Type Strains, Phase IV (KMG-IV): sequencing the most valuable type-strain genomes for metagenomic binning, comparative biology and taxonomic classification.</title>
        <authorList>
            <person name="Goeker M."/>
        </authorList>
    </citation>
    <scope>NUCLEOTIDE SEQUENCE [LARGE SCALE GENOMIC DNA]</scope>
    <source>
        <strain evidence="3 4">LX-B</strain>
    </source>
</reference>
<sequence>MAEHRAERISELIKEEFGSILRKDLKDPRIGFVSVTAVEVSNDYSHVKIFVSILGDETSKRSAMEGLESAKGFIRTELGKRIRLRHTPEVHIIADDSIERGSRIIELIEELKRSEKGEKPS</sequence>
<dbReference type="Gene3D" id="3.30.300.20">
    <property type="match status" value="1"/>
</dbReference>
<dbReference type="InterPro" id="IPR020053">
    <property type="entry name" value="Ribosome-bd_factorA_CS"/>
</dbReference>
<dbReference type="GO" id="GO:0030490">
    <property type="term" value="P:maturation of SSU-rRNA"/>
    <property type="evidence" value="ECO:0007669"/>
    <property type="project" value="UniProtKB-UniRule"/>
</dbReference>
<organism evidence="3 4">
    <name type="scientific">Hydrogenispora ethanolica</name>
    <dbReference type="NCBI Taxonomy" id="1082276"/>
    <lineage>
        <taxon>Bacteria</taxon>
        <taxon>Bacillati</taxon>
        <taxon>Bacillota</taxon>
        <taxon>Hydrogenispora</taxon>
    </lineage>
</organism>
<evidence type="ECO:0000313" key="3">
    <source>
        <dbReference type="EMBL" id="TCL55861.1"/>
    </source>
</evidence>
<comment type="function">
    <text evidence="2">One of several proteins that assist in the late maturation steps of the functional core of the 30S ribosomal subunit. Associates with free 30S ribosomal subunits (but not with 30S subunits that are part of 70S ribosomes or polysomes). Required for efficient processing of 16S rRNA. May interact with the 5'-terminal helix region of 16S rRNA.</text>
</comment>
<accession>A0A4R1QS62</accession>
<keyword evidence="2" id="KW-0963">Cytoplasm</keyword>
<dbReference type="HAMAP" id="MF_00003">
    <property type="entry name" value="RbfA"/>
    <property type="match status" value="1"/>
</dbReference>
<dbReference type="OrthoDB" id="307788at2"/>
<dbReference type="GO" id="GO:0005829">
    <property type="term" value="C:cytosol"/>
    <property type="evidence" value="ECO:0007669"/>
    <property type="project" value="TreeGrafter"/>
</dbReference>
<dbReference type="Proteomes" id="UP000295008">
    <property type="component" value="Unassembled WGS sequence"/>
</dbReference>
<dbReference type="AlphaFoldDB" id="A0A4R1QS62"/>
<dbReference type="InterPro" id="IPR000238">
    <property type="entry name" value="RbfA"/>
</dbReference>
<keyword evidence="4" id="KW-1185">Reference proteome</keyword>
<dbReference type="EMBL" id="SLUN01000053">
    <property type="protein sequence ID" value="TCL55861.1"/>
    <property type="molecule type" value="Genomic_DNA"/>
</dbReference>
<dbReference type="PROSITE" id="PS01319">
    <property type="entry name" value="RBFA"/>
    <property type="match status" value="1"/>
</dbReference>
<dbReference type="InterPro" id="IPR023799">
    <property type="entry name" value="RbfA_dom_sf"/>
</dbReference>
<proteinExistence type="inferred from homology"/>
<comment type="subunit">
    <text evidence="2">Monomer. Binds 30S ribosomal subunits, but not 50S ribosomal subunits or 70S ribosomes.</text>
</comment>
<dbReference type="NCBIfam" id="TIGR00082">
    <property type="entry name" value="rbfA"/>
    <property type="match status" value="1"/>
</dbReference>
<comment type="caution">
    <text evidence="3">The sequence shown here is derived from an EMBL/GenBank/DDBJ whole genome shotgun (WGS) entry which is preliminary data.</text>
</comment>
<comment type="similarity">
    <text evidence="2">Belongs to the RbfA family.</text>
</comment>